<sequence>MENSIQCMSKQFDDSEKKIKRRKTDIKELKKRVTELEQREEANRITQERLLQDPFARSASHGYRSN</sequence>
<name>A0AC60QGW1_IXOPE</name>
<dbReference type="Proteomes" id="UP000805193">
    <property type="component" value="Unassembled WGS sequence"/>
</dbReference>
<reference evidence="1 2" key="1">
    <citation type="journal article" date="2020" name="Cell">
        <title>Large-Scale Comparative Analyses of Tick Genomes Elucidate Their Genetic Diversity and Vector Capacities.</title>
        <authorList>
            <consortium name="Tick Genome and Microbiome Consortium (TIGMIC)"/>
            <person name="Jia N."/>
            <person name="Wang J."/>
            <person name="Shi W."/>
            <person name="Du L."/>
            <person name="Sun Y."/>
            <person name="Zhan W."/>
            <person name="Jiang J.F."/>
            <person name="Wang Q."/>
            <person name="Zhang B."/>
            <person name="Ji P."/>
            <person name="Bell-Sakyi L."/>
            <person name="Cui X.M."/>
            <person name="Yuan T.T."/>
            <person name="Jiang B.G."/>
            <person name="Yang W.F."/>
            <person name="Lam T.T."/>
            <person name="Chang Q.C."/>
            <person name="Ding S.J."/>
            <person name="Wang X.J."/>
            <person name="Zhu J.G."/>
            <person name="Ruan X.D."/>
            <person name="Zhao L."/>
            <person name="Wei J.T."/>
            <person name="Ye R.Z."/>
            <person name="Que T.C."/>
            <person name="Du C.H."/>
            <person name="Zhou Y.H."/>
            <person name="Cheng J.X."/>
            <person name="Dai P.F."/>
            <person name="Guo W.B."/>
            <person name="Han X.H."/>
            <person name="Huang E.J."/>
            <person name="Li L.F."/>
            <person name="Wei W."/>
            <person name="Gao Y.C."/>
            <person name="Liu J.Z."/>
            <person name="Shao H.Z."/>
            <person name="Wang X."/>
            <person name="Wang C.C."/>
            <person name="Yang T.C."/>
            <person name="Huo Q.B."/>
            <person name="Li W."/>
            <person name="Chen H.Y."/>
            <person name="Chen S.E."/>
            <person name="Zhou L.G."/>
            <person name="Ni X.B."/>
            <person name="Tian J.H."/>
            <person name="Sheng Y."/>
            <person name="Liu T."/>
            <person name="Pan Y.S."/>
            <person name="Xia L.Y."/>
            <person name="Li J."/>
            <person name="Zhao F."/>
            <person name="Cao W.C."/>
        </authorList>
    </citation>
    <scope>NUCLEOTIDE SEQUENCE [LARGE SCALE GENOMIC DNA]</scope>
    <source>
        <strain evidence="1">Iper-2018</strain>
    </source>
</reference>
<dbReference type="EMBL" id="JABSTQ010009168">
    <property type="protein sequence ID" value="KAG0432214.1"/>
    <property type="molecule type" value="Genomic_DNA"/>
</dbReference>
<keyword evidence="2" id="KW-1185">Reference proteome</keyword>
<evidence type="ECO:0000313" key="1">
    <source>
        <dbReference type="EMBL" id="KAG0432214.1"/>
    </source>
</evidence>
<comment type="caution">
    <text evidence="1">The sequence shown here is derived from an EMBL/GenBank/DDBJ whole genome shotgun (WGS) entry which is preliminary data.</text>
</comment>
<accession>A0AC60QGW1</accession>
<evidence type="ECO:0000313" key="2">
    <source>
        <dbReference type="Proteomes" id="UP000805193"/>
    </source>
</evidence>
<organism evidence="1 2">
    <name type="scientific">Ixodes persulcatus</name>
    <name type="common">Taiga tick</name>
    <dbReference type="NCBI Taxonomy" id="34615"/>
    <lineage>
        <taxon>Eukaryota</taxon>
        <taxon>Metazoa</taxon>
        <taxon>Ecdysozoa</taxon>
        <taxon>Arthropoda</taxon>
        <taxon>Chelicerata</taxon>
        <taxon>Arachnida</taxon>
        <taxon>Acari</taxon>
        <taxon>Parasitiformes</taxon>
        <taxon>Ixodida</taxon>
        <taxon>Ixodoidea</taxon>
        <taxon>Ixodidae</taxon>
        <taxon>Ixodinae</taxon>
        <taxon>Ixodes</taxon>
    </lineage>
</organism>
<proteinExistence type="predicted"/>
<gene>
    <name evidence="1" type="ORF">HPB47_021058</name>
</gene>
<protein>
    <submittedName>
        <fullName evidence="1">Uncharacterized protein</fullName>
    </submittedName>
</protein>